<keyword evidence="9" id="KW-0969">Cilium</keyword>
<evidence type="ECO:0000256" key="5">
    <source>
        <dbReference type="ARBA" id="ARBA00025933"/>
    </source>
</evidence>
<comment type="similarity">
    <text evidence="2">Belongs to the flagella basal body rod proteins family.</text>
</comment>
<keyword evidence="4 6" id="KW-0975">Bacterial flagellum</keyword>
<protein>
    <recommendedName>
        <fullName evidence="3 6">Flagellar basal-body rod protein FlgC</fullName>
    </recommendedName>
</protein>
<comment type="caution">
    <text evidence="9">The sequence shown here is derived from an EMBL/GenBank/DDBJ whole genome shotgun (WGS) entry which is preliminary data.</text>
</comment>
<dbReference type="EMBL" id="DTKJ01000015">
    <property type="protein sequence ID" value="HGZ10976.1"/>
    <property type="molecule type" value="Genomic_DNA"/>
</dbReference>
<sequence>MNIFKSMEISASGLTAQRQRLNVIAENLANAHTTRTPQGGPYLRKTVILETQPVEEFASLLENSAKVAVSEVVESSEGLVQEYNPTHPDANEQGIVTWPNVNPVAEMVSLVMASRTFDANVAAFRAGKSMALKALEIGR</sequence>
<proteinExistence type="inferred from homology"/>
<dbReference type="InterPro" id="IPR010930">
    <property type="entry name" value="Flg_bb/hook_C_dom"/>
</dbReference>
<evidence type="ECO:0000256" key="3">
    <source>
        <dbReference type="ARBA" id="ARBA00017941"/>
    </source>
</evidence>
<reference evidence="9" key="1">
    <citation type="journal article" date="2020" name="mSystems">
        <title>Genome- and Community-Level Interaction Insights into Carbon Utilization and Element Cycling Functions of Hydrothermarchaeota in Hydrothermal Sediment.</title>
        <authorList>
            <person name="Zhou Z."/>
            <person name="Liu Y."/>
            <person name="Xu W."/>
            <person name="Pan J."/>
            <person name="Luo Z.H."/>
            <person name="Li M."/>
        </authorList>
    </citation>
    <scope>NUCLEOTIDE SEQUENCE [LARGE SCALE GENOMIC DNA]</scope>
    <source>
        <strain evidence="9">SpSt-853</strain>
    </source>
</reference>
<evidence type="ECO:0000259" key="7">
    <source>
        <dbReference type="Pfam" id="PF00460"/>
    </source>
</evidence>
<feature type="domain" description="Flagellar basal-body/hook protein C-terminal" evidence="8">
    <location>
        <begin position="93"/>
        <end position="136"/>
    </location>
</feature>
<dbReference type="NCBIfam" id="TIGR01395">
    <property type="entry name" value="FlgC"/>
    <property type="match status" value="1"/>
</dbReference>
<dbReference type="InterPro" id="IPR006299">
    <property type="entry name" value="FlgC"/>
</dbReference>
<evidence type="ECO:0000256" key="1">
    <source>
        <dbReference type="ARBA" id="ARBA00004117"/>
    </source>
</evidence>
<name>A0A7C5EL01_9BACT</name>
<dbReference type="PANTHER" id="PTHR30435:SF2">
    <property type="entry name" value="FLAGELLAR BASAL-BODY ROD PROTEIN FLGC"/>
    <property type="match status" value="1"/>
</dbReference>
<dbReference type="GO" id="GO:0030694">
    <property type="term" value="C:bacterial-type flagellum basal body, rod"/>
    <property type="evidence" value="ECO:0007669"/>
    <property type="project" value="UniProtKB-UniRule"/>
</dbReference>
<organism evidence="9">
    <name type="scientific">Desulfobacca acetoxidans</name>
    <dbReference type="NCBI Taxonomy" id="60893"/>
    <lineage>
        <taxon>Bacteria</taxon>
        <taxon>Pseudomonadati</taxon>
        <taxon>Thermodesulfobacteriota</taxon>
        <taxon>Desulfobaccia</taxon>
        <taxon>Desulfobaccales</taxon>
        <taxon>Desulfobaccaceae</taxon>
        <taxon>Desulfobacca</taxon>
    </lineage>
</organism>
<evidence type="ECO:0000256" key="6">
    <source>
        <dbReference type="RuleBase" id="RU362062"/>
    </source>
</evidence>
<dbReference type="Pfam" id="PF00460">
    <property type="entry name" value="Flg_bb_rod"/>
    <property type="match status" value="1"/>
</dbReference>
<keyword evidence="9" id="KW-0966">Cell projection</keyword>
<dbReference type="InterPro" id="IPR001444">
    <property type="entry name" value="Flag_bb_rod_N"/>
</dbReference>
<keyword evidence="9" id="KW-0282">Flagellum</keyword>
<evidence type="ECO:0000256" key="2">
    <source>
        <dbReference type="ARBA" id="ARBA00009677"/>
    </source>
</evidence>
<evidence type="ECO:0000256" key="4">
    <source>
        <dbReference type="ARBA" id="ARBA00023143"/>
    </source>
</evidence>
<accession>A0A7C5EL01</accession>
<dbReference type="PANTHER" id="PTHR30435">
    <property type="entry name" value="FLAGELLAR PROTEIN"/>
    <property type="match status" value="1"/>
</dbReference>
<comment type="subunit">
    <text evidence="5 6">The basal body constitutes a major portion of the flagellar organelle and consists of four rings (L,P,S, and M) mounted on a central rod. The rod consists of about 26 subunits of FlgG in the distal portion, and FlgB, FlgC and FlgF are thought to build up the proximal portion of the rod with about 6 subunits each.</text>
</comment>
<dbReference type="AlphaFoldDB" id="A0A7C5EL01"/>
<dbReference type="GO" id="GO:0071978">
    <property type="term" value="P:bacterial-type flagellum-dependent swarming motility"/>
    <property type="evidence" value="ECO:0007669"/>
    <property type="project" value="TreeGrafter"/>
</dbReference>
<feature type="domain" description="Flagellar basal body rod protein N-terminal" evidence="7">
    <location>
        <begin position="7"/>
        <end position="34"/>
    </location>
</feature>
<comment type="subcellular location">
    <subcellularLocation>
        <location evidence="1 6">Bacterial flagellum basal body</location>
    </subcellularLocation>
</comment>
<gene>
    <name evidence="9" type="primary">flgC</name>
    <name evidence="9" type="ORF">ENW48_02000</name>
</gene>
<evidence type="ECO:0000313" key="9">
    <source>
        <dbReference type="EMBL" id="HGZ10976.1"/>
    </source>
</evidence>
<evidence type="ECO:0000259" key="8">
    <source>
        <dbReference type="Pfam" id="PF06429"/>
    </source>
</evidence>
<dbReference type="Pfam" id="PF06429">
    <property type="entry name" value="Flg_bbr_C"/>
    <property type="match status" value="1"/>
</dbReference>